<dbReference type="STRING" id="29364.SAMN04487772_10357"/>
<dbReference type="RefSeq" id="WP_092476096.1">
    <property type="nucleotide sequence ID" value="NZ_FOHN01000003.1"/>
</dbReference>
<dbReference type="EMBL" id="FOHN01000003">
    <property type="protein sequence ID" value="SES77828.1"/>
    <property type="molecule type" value="Genomic_DNA"/>
</dbReference>
<feature type="compositionally biased region" description="Basic and acidic residues" evidence="1">
    <location>
        <begin position="264"/>
        <end position="290"/>
    </location>
</feature>
<dbReference type="Proteomes" id="UP000199800">
    <property type="component" value="Unassembled WGS sequence"/>
</dbReference>
<dbReference type="AlphaFoldDB" id="A0A1H9Z8P7"/>
<evidence type="ECO:0000313" key="3">
    <source>
        <dbReference type="Proteomes" id="UP000199800"/>
    </source>
</evidence>
<reference evidence="2 3" key="1">
    <citation type="submission" date="2016-10" db="EMBL/GenBank/DDBJ databases">
        <authorList>
            <person name="de Groot N.N."/>
        </authorList>
    </citation>
    <scope>NUCLEOTIDE SEQUENCE [LARGE SCALE GENOMIC DNA]</scope>
    <source>
        <strain evidence="2 3">DSM 1801</strain>
    </source>
</reference>
<evidence type="ECO:0000313" key="2">
    <source>
        <dbReference type="EMBL" id="SES77828.1"/>
    </source>
</evidence>
<protein>
    <submittedName>
        <fullName evidence="2">Uncharacterized protein</fullName>
    </submittedName>
</protein>
<dbReference type="Gene3D" id="2.60.120.380">
    <property type="match status" value="4"/>
</dbReference>
<name>A0A1H9Z8P7_9FIRM</name>
<accession>A0A1H9Z8P7</accession>
<organism evidence="2 3">
    <name type="scientific">[Clostridium] polysaccharolyticum</name>
    <dbReference type="NCBI Taxonomy" id="29364"/>
    <lineage>
        <taxon>Bacteria</taxon>
        <taxon>Bacillati</taxon>
        <taxon>Bacillota</taxon>
        <taxon>Clostridia</taxon>
        <taxon>Lachnospirales</taxon>
        <taxon>Lachnospiraceae</taxon>
    </lineage>
</organism>
<keyword evidence="3" id="KW-1185">Reference proteome</keyword>
<feature type="region of interest" description="Disordered" evidence="1">
    <location>
        <begin position="264"/>
        <end position="301"/>
    </location>
</feature>
<gene>
    <name evidence="2" type="ORF">SAMN04487772_10357</name>
</gene>
<sequence length="601" mass="68175">MKSKWSKLRVLLPVVMIAFMFFANQMKVKAAKEYGTNVQSAGTIVFGKEYQATIDENEGSKQHWYQFTTKATDDYYYDLVFNRLVAKDAMTVQILDTKGNFVMSVSTGSKRKQKRLKPDSVYYVNVYCSSSLSDDNYYGFTLNTVNDPETDNMAEAKIKLISGDAYNGSMAAYYEEDWLTFYAETKLTTINLAKKDNGWNLWTSIYDANGNQIKSSTVSQFAGSMTFDTEPGKLYYVKLQSNAELGEEKDMNYSILLAGSQKEKEDSQVTGKNENKENKENAENTKKTENTQKANGNNGYGTNIQSAGTIVFGKEYQATIDKNEGSKQHWYQFTTKATDDYYYDLVFNRLVAKDAMTVQILDTEGNFVMSVSTGSKRKQKRLKPDSVYYVNVYCSSSLSDDNYYGFTLNTVKDPETDSMADVEIQLSMSKTYKGSMAAYYEEDWMFFKATGSKTTIVSSKKDNGWNLWTSVYDSNGTFVTSGTTSQFTESMTFATVKGKKYYVKINGNPELGEEKDMNYSVLLKDPRVDMKKCKITVKNMKYTGFARKAPVTVKYNGRTLQKNIDYTLVYSNNRRRGKASVTITGKGDFKGKVKKTFKITR</sequence>
<evidence type="ECO:0000256" key="1">
    <source>
        <dbReference type="SAM" id="MobiDB-lite"/>
    </source>
</evidence>
<proteinExistence type="predicted"/>
<dbReference type="OrthoDB" id="9783944at2"/>